<dbReference type="GO" id="GO:0016491">
    <property type="term" value="F:oxidoreductase activity"/>
    <property type="evidence" value="ECO:0007669"/>
    <property type="project" value="UniProtKB-KW"/>
</dbReference>
<gene>
    <name evidence="3" type="ORF">HMPREF9707_00945</name>
</gene>
<dbReference type="RefSeq" id="WP_006701592.1">
    <property type="nucleotide sequence ID" value="NZ_JH932301.1"/>
</dbReference>
<dbReference type="Gene3D" id="3.40.50.720">
    <property type="entry name" value="NAD(P)-binding Rossmann-like Domain"/>
    <property type="match status" value="1"/>
</dbReference>
<dbReference type="Pfam" id="PF13561">
    <property type="entry name" value="adh_short_C2"/>
    <property type="match status" value="1"/>
</dbReference>
<protein>
    <recommendedName>
        <fullName evidence="5">3-oxoacyl-[acyl-carrier-protein] reductase</fullName>
    </recommendedName>
</protein>
<dbReference type="PRINTS" id="PR00081">
    <property type="entry name" value="GDHRDH"/>
</dbReference>
<dbReference type="PRINTS" id="PR00080">
    <property type="entry name" value="SDRFAMILY"/>
</dbReference>
<sequence>MLKDKVIIVTGTAGGLGRSMAIEFASQGAKVVINDVQEEGMKETEQMILDNGRTVKSILADVSSKAEGEKIIDTAVKEFGTVDVIVNNAALLADFKPSLGISEEEWDRIMAVNLKGVYLMTNTALPLMLEKGAGTFINICSIGGSIAGVGDAAYITAKHGVIGYTKQLAFNYANKGIRAVTLSPGLTDTPMVRYAIDAGREEVMRQIEATPAGNIGKAEDVAYLAAFLASDRARHINGVDYKIDGAQSVL</sequence>
<dbReference type="GO" id="GO:0008206">
    <property type="term" value="P:bile acid metabolic process"/>
    <property type="evidence" value="ECO:0007669"/>
    <property type="project" value="UniProtKB-ARBA"/>
</dbReference>
<dbReference type="NCBIfam" id="NF005559">
    <property type="entry name" value="PRK07231.1"/>
    <property type="match status" value="1"/>
</dbReference>
<dbReference type="InterPro" id="IPR050259">
    <property type="entry name" value="SDR"/>
</dbReference>
<dbReference type="PANTHER" id="PTHR42879">
    <property type="entry name" value="3-OXOACYL-(ACYL-CARRIER-PROTEIN) REDUCTASE"/>
    <property type="match status" value="1"/>
</dbReference>
<dbReference type="EMBL" id="AGZE01000026">
    <property type="protein sequence ID" value="EKB55758.1"/>
    <property type="molecule type" value="Genomic_DNA"/>
</dbReference>
<dbReference type="eggNOG" id="COG1028">
    <property type="taxonomic scope" value="Bacteria"/>
</dbReference>
<proteinExistence type="inferred from homology"/>
<evidence type="ECO:0000256" key="2">
    <source>
        <dbReference type="ARBA" id="ARBA00023002"/>
    </source>
</evidence>
<dbReference type="AlphaFoldDB" id="K1M0D5"/>
<dbReference type="FunFam" id="3.40.50.720:FF:000084">
    <property type="entry name" value="Short-chain dehydrogenase reductase"/>
    <property type="match status" value="1"/>
</dbReference>
<dbReference type="HOGENOM" id="CLU_010194_1_0_9"/>
<keyword evidence="4" id="KW-1185">Reference proteome</keyword>
<dbReference type="SUPFAM" id="SSF51735">
    <property type="entry name" value="NAD(P)-binding Rossmann-fold domains"/>
    <property type="match status" value="1"/>
</dbReference>
<dbReference type="PANTHER" id="PTHR42879:SF2">
    <property type="entry name" value="3-OXOACYL-[ACYL-CARRIER-PROTEIN] REDUCTASE FABG"/>
    <property type="match status" value="1"/>
</dbReference>
<accession>K1M0D5</accession>
<evidence type="ECO:0000313" key="3">
    <source>
        <dbReference type="EMBL" id="EKB55758.1"/>
    </source>
</evidence>
<comment type="similarity">
    <text evidence="1">Belongs to the short-chain dehydrogenases/reductases (SDR) family.</text>
</comment>
<dbReference type="Proteomes" id="UP000005147">
    <property type="component" value="Unassembled WGS sequence"/>
</dbReference>
<name>K1M0D5_9LACT</name>
<reference evidence="3 4" key="1">
    <citation type="submission" date="2012-07" db="EMBL/GenBank/DDBJ databases">
        <title>The Genome Sequence of Facklamia ignava CCUG 37419.</title>
        <authorList>
            <consortium name="The Broad Institute Genome Sequencing Platform"/>
            <person name="Earl A."/>
            <person name="Ward D."/>
            <person name="Feldgarden M."/>
            <person name="Gevers D."/>
            <person name="Huys G."/>
            <person name="Walker B."/>
            <person name="Young S.K."/>
            <person name="Zeng Q."/>
            <person name="Gargeya S."/>
            <person name="Fitzgerald M."/>
            <person name="Haas B."/>
            <person name="Abouelleil A."/>
            <person name="Alvarado L."/>
            <person name="Arachchi H.M."/>
            <person name="Berlin A.M."/>
            <person name="Chapman S.B."/>
            <person name="Goldberg J."/>
            <person name="Griggs A."/>
            <person name="Gujja S."/>
            <person name="Hansen M."/>
            <person name="Howarth C."/>
            <person name="Imamovic A."/>
            <person name="Larimer J."/>
            <person name="McCowen C."/>
            <person name="Montmayeur A."/>
            <person name="Murphy C."/>
            <person name="Neiman D."/>
            <person name="Pearson M."/>
            <person name="Priest M."/>
            <person name="Roberts A."/>
            <person name="Saif S."/>
            <person name="Shea T."/>
            <person name="Sisk P."/>
            <person name="Sykes S."/>
            <person name="Wortman J."/>
            <person name="Nusbaum C."/>
            <person name="Birren B."/>
        </authorList>
    </citation>
    <scope>NUCLEOTIDE SEQUENCE [LARGE SCALE GENOMIC DNA]</scope>
    <source>
        <strain evidence="3 4">CCUG 37419</strain>
    </source>
</reference>
<evidence type="ECO:0000256" key="1">
    <source>
        <dbReference type="ARBA" id="ARBA00006484"/>
    </source>
</evidence>
<comment type="caution">
    <text evidence="3">The sequence shown here is derived from an EMBL/GenBank/DDBJ whole genome shotgun (WGS) entry which is preliminary data.</text>
</comment>
<dbReference type="PATRIC" id="fig|883112.3.peg.942"/>
<dbReference type="CDD" id="cd05233">
    <property type="entry name" value="SDR_c"/>
    <property type="match status" value="1"/>
</dbReference>
<evidence type="ECO:0000313" key="4">
    <source>
        <dbReference type="Proteomes" id="UP000005147"/>
    </source>
</evidence>
<dbReference type="STRING" id="883112.HMPREF9707_00945"/>
<keyword evidence="2" id="KW-0560">Oxidoreductase</keyword>
<dbReference type="InterPro" id="IPR002347">
    <property type="entry name" value="SDR_fam"/>
</dbReference>
<dbReference type="InterPro" id="IPR036291">
    <property type="entry name" value="NAD(P)-bd_dom_sf"/>
</dbReference>
<organism evidence="3 4">
    <name type="scientific">Falseniella ignava CCUG 37419</name>
    <dbReference type="NCBI Taxonomy" id="883112"/>
    <lineage>
        <taxon>Bacteria</taxon>
        <taxon>Bacillati</taxon>
        <taxon>Bacillota</taxon>
        <taxon>Bacilli</taxon>
        <taxon>Lactobacillales</taxon>
        <taxon>Aerococcaceae</taxon>
        <taxon>Falseniella</taxon>
    </lineage>
</organism>
<evidence type="ECO:0008006" key="5">
    <source>
        <dbReference type="Google" id="ProtNLM"/>
    </source>
</evidence>